<proteinExistence type="predicted"/>
<keyword evidence="2" id="KW-1185">Reference proteome</keyword>
<dbReference type="InterPro" id="IPR036844">
    <property type="entry name" value="Hint_dom_sf"/>
</dbReference>
<accession>A0A923PJ74</accession>
<reference evidence="1" key="1">
    <citation type="submission" date="2020-08" db="EMBL/GenBank/DDBJ databases">
        <title>Lewinella bacteria from marine environments.</title>
        <authorList>
            <person name="Zhong Y."/>
        </authorList>
    </citation>
    <scope>NUCLEOTIDE SEQUENCE</scope>
    <source>
        <strain evidence="1">KCTC 42187</strain>
    </source>
</reference>
<name>A0A923PJ74_9BACT</name>
<dbReference type="SUPFAM" id="SSF51294">
    <property type="entry name" value="Hedgehog/intein (Hint) domain"/>
    <property type="match status" value="1"/>
</dbReference>
<evidence type="ECO:0000313" key="2">
    <source>
        <dbReference type="Proteomes" id="UP000650081"/>
    </source>
</evidence>
<dbReference type="Gene3D" id="2.170.16.10">
    <property type="entry name" value="Hedgehog/Intein (Hint) domain"/>
    <property type="match status" value="1"/>
</dbReference>
<dbReference type="AlphaFoldDB" id="A0A923PJ74"/>
<comment type="caution">
    <text evidence="1">The sequence shown here is derived from an EMBL/GenBank/DDBJ whole genome shotgun (WGS) entry which is preliminary data.</text>
</comment>
<dbReference type="EMBL" id="JACSIT010000037">
    <property type="protein sequence ID" value="MBC6992716.1"/>
    <property type="molecule type" value="Genomic_DNA"/>
</dbReference>
<gene>
    <name evidence="1" type="ORF">H9S92_00945</name>
</gene>
<evidence type="ECO:0000313" key="1">
    <source>
        <dbReference type="EMBL" id="MBC6992716.1"/>
    </source>
</evidence>
<sequence length="111" mass="12723">MHLPEQGITGPFRITSIKHLLPQKKPIDEDPTDEYGYRPVTAIFTHVSDQVFRLTFEDGKTLGVTARHPIYSATWRVHDQPMLVSPKQNLPFKAIRTSQRSLPRIIFSLAK</sequence>
<protein>
    <submittedName>
        <fullName evidence="1">Uncharacterized protein</fullName>
    </submittedName>
</protein>
<dbReference type="RefSeq" id="WP_187464855.1">
    <property type="nucleotide sequence ID" value="NZ_JACSIT010000037.1"/>
</dbReference>
<organism evidence="1 2">
    <name type="scientific">Neolewinella lacunae</name>
    <dbReference type="NCBI Taxonomy" id="1517758"/>
    <lineage>
        <taxon>Bacteria</taxon>
        <taxon>Pseudomonadati</taxon>
        <taxon>Bacteroidota</taxon>
        <taxon>Saprospiria</taxon>
        <taxon>Saprospirales</taxon>
        <taxon>Lewinellaceae</taxon>
        <taxon>Neolewinella</taxon>
    </lineage>
</organism>
<dbReference type="Proteomes" id="UP000650081">
    <property type="component" value="Unassembled WGS sequence"/>
</dbReference>